<feature type="compositionally biased region" description="Polar residues" evidence="2">
    <location>
        <begin position="184"/>
        <end position="204"/>
    </location>
</feature>
<dbReference type="EMBL" id="CAJFCV020000002">
    <property type="protein sequence ID" value="CAG9094901.1"/>
    <property type="molecule type" value="Genomic_DNA"/>
</dbReference>
<dbReference type="Proteomes" id="UP000659654">
    <property type="component" value="Unassembled WGS sequence"/>
</dbReference>
<dbReference type="Gene3D" id="1.20.930.10">
    <property type="entry name" value="Conserved domain common to transcription factors TFIIS, elongin A, CRSP70"/>
    <property type="match status" value="1"/>
</dbReference>
<reference evidence="7" key="1">
    <citation type="submission" date="2016-11" db="UniProtKB">
        <authorList>
            <consortium name="WormBaseParasite"/>
        </authorList>
    </citation>
    <scope>IDENTIFICATION</scope>
</reference>
<gene>
    <name evidence="4" type="ORF">BXYJ_LOCUS3528</name>
</gene>
<evidence type="ECO:0000313" key="7">
    <source>
        <dbReference type="WBParaSite" id="BXY_0490400.1"/>
    </source>
</evidence>
<dbReference type="GO" id="GO:0005634">
    <property type="term" value="C:nucleus"/>
    <property type="evidence" value="ECO:0007669"/>
    <property type="project" value="UniProtKB-SubCell"/>
</dbReference>
<evidence type="ECO:0000313" key="4">
    <source>
        <dbReference type="EMBL" id="CAD5214435.1"/>
    </source>
</evidence>
<dbReference type="WBParaSite" id="BXY_0490400.1">
    <property type="protein sequence ID" value="BXY_0490400.1"/>
    <property type="gene ID" value="BXY_0490400"/>
</dbReference>
<dbReference type="EMBL" id="CAJFDI010000002">
    <property type="protein sequence ID" value="CAD5214435.1"/>
    <property type="molecule type" value="Genomic_DNA"/>
</dbReference>
<evidence type="ECO:0000313" key="6">
    <source>
        <dbReference type="Proteomes" id="UP000659654"/>
    </source>
</evidence>
<dbReference type="Pfam" id="PF08711">
    <property type="entry name" value="Med26"/>
    <property type="match status" value="1"/>
</dbReference>
<keyword evidence="1" id="KW-0539">Nucleus</keyword>
<evidence type="ECO:0000259" key="3">
    <source>
        <dbReference type="PROSITE" id="PS51319"/>
    </source>
</evidence>
<protein>
    <submittedName>
        <fullName evidence="4">(pine wood nematode) hypothetical protein</fullName>
    </submittedName>
    <submittedName>
        <fullName evidence="7">TFIIS N-terminal domain-containing protein</fullName>
    </submittedName>
</protein>
<evidence type="ECO:0000313" key="5">
    <source>
        <dbReference type="Proteomes" id="UP000095284"/>
    </source>
</evidence>
<evidence type="ECO:0000256" key="1">
    <source>
        <dbReference type="PROSITE-ProRule" id="PRU00649"/>
    </source>
</evidence>
<accession>A0A1I7RVZ1</accession>
<organism evidence="5 7">
    <name type="scientific">Bursaphelenchus xylophilus</name>
    <name type="common">Pinewood nematode worm</name>
    <name type="synonym">Aphelenchoides xylophilus</name>
    <dbReference type="NCBI Taxonomy" id="6326"/>
    <lineage>
        <taxon>Eukaryota</taxon>
        <taxon>Metazoa</taxon>
        <taxon>Ecdysozoa</taxon>
        <taxon>Nematoda</taxon>
        <taxon>Chromadorea</taxon>
        <taxon>Rhabditida</taxon>
        <taxon>Tylenchina</taxon>
        <taxon>Tylenchomorpha</taxon>
        <taxon>Aphelenchoidea</taxon>
        <taxon>Aphelenchoididae</taxon>
        <taxon>Bursaphelenchus</taxon>
    </lineage>
</organism>
<proteinExistence type="predicted"/>
<dbReference type="Proteomes" id="UP000095284">
    <property type="component" value="Unplaced"/>
</dbReference>
<evidence type="ECO:0000256" key="2">
    <source>
        <dbReference type="SAM" id="MobiDB-lite"/>
    </source>
</evidence>
<dbReference type="InterPro" id="IPR035441">
    <property type="entry name" value="TFIIS/LEDGF_dom_sf"/>
</dbReference>
<sequence>MVAAEALSIANFDSPMNKMVGLQLQQSQVPKTSPAVLALKAINDALKQKVVSPQNIDPTNSPQILNNEAIQQSIQKAELLKSGLVDALKKDNLAEIRVTIQEIERAQLCKEALEISRIGAVVNGLRKSIADSNPELAKQCRQLIKSWRSNVTEASRPASSCGSSTSGTPGLASPAIRRGLTPRTGKNVTPSGTTLQGVDGQSASGGYAPRGSPQAAQKRRIDPSPPQSAKKAKLSPIPEVSSVVAARQNVQSTEQLVAALGMDNILANFTKRSESPKPVVSSYEPVEKSEPEKKRGRKSKTSVPQAPLRLKIKFGGQPSVSSESADSAIHSATSSSSSPDLSKEERIEDEPMEEEKPAEISAAKSKMSWYDKLVTVEELERRAEAQKQLLTKNLNKTKITELSVLKQGTRDVLVMPYIDLDDQSEQDMFVGLMDLDLLSAN</sequence>
<comment type="subcellular location">
    <subcellularLocation>
        <location evidence="1">Nucleus</location>
    </subcellularLocation>
</comment>
<dbReference type="AlphaFoldDB" id="A0A1I7RVZ1"/>
<feature type="region of interest" description="Disordered" evidence="2">
    <location>
        <begin position="273"/>
        <end position="361"/>
    </location>
</feature>
<dbReference type="InterPro" id="IPR017923">
    <property type="entry name" value="TFIIS_N"/>
</dbReference>
<dbReference type="OrthoDB" id="550309at2759"/>
<feature type="domain" description="TFIIS N-terminal" evidence="3">
    <location>
        <begin position="78"/>
        <end position="154"/>
    </location>
</feature>
<feature type="region of interest" description="Disordered" evidence="2">
    <location>
        <begin position="154"/>
        <end position="237"/>
    </location>
</feature>
<feature type="compositionally biased region" description="Low complexity" evidence="2">
    <location>
        <begin position="154"/>
        <end position="169"/>
    </location>
</feature>
<dbReference type="PROSITE" id="PS51319">
    <property type="entry name" value="TFIIS_N"/>
    <property type="match status" value="1"/>
</dbReference>
<name>A0A1I7RVZ1_BURXY</name>
<dbReference type="Proteomes" id="UP000582659">
    <property type="component" value="Unassembled WGS sequence"/>
</dbReference>
<reference evidence="4" key="2">
    <citation type="submission" date="2020-09" db="EMBL/GenBank/DDBJ databases">
        <authorList>
            <person name="Kikuchi T."/>
        </authorList>
    </citation>
    <scope>NUCLEOTIDE SEQUENCE</scope>
    <source>
        <strain evidence="4">Ka4C1</strain>
    </source>
</reference>
<dbReference type="SUPFAM" id="SSF47676">
    <property type="entry name" value="Conserved domain common to transcription factors TFIIS, elongin A, CRSP70"/>
    <property type="match status" value="1"/>
</dbReference>
<feature type="compositionally biased region" description="Low complexity" evidence="2">
    <location>
        <begin position="324"/>
        <end position="338"/>
    </location>
</feature>
<keyword evidence="6" id="KW-1185">Reference proteome</keyword>